<dbReference type="FunFam" id="3.30.40.10:FF:000006">
    <property type="entry name" value="CCR4-NOT transcription complex subunit 4"/>
    <property type="match status" value="1"/>
</dbReference>
<dbReference type="GO" id="GO:0016567">
    <property type="term" value="P:protein ubiquitination"/>
    <property type="evidence" value="ECO:0007669"/>
    <property type="project" value="TreeGrafter"/>
</dbReference>
<feature type="region of interest" description="Disordered" evidence="11">
    <location>
        <begin position="329"/>
        <end position="413"/>
    </location>
</feature>
<dbReference type="Pfam" id="PF14570">
    <property type="entry name" value="zf-RING_4"/>
    <property type="match status" value="1"/>
</dbReference>
<feature type="domain" description="RING-type" evidence="12">
    <location>
        <begin position="11"/>
        <end position="54"/>
    </location>
</feature>
<evidence type="ECO:0000256" key="8">
    <source>
        <dbReference type="PROSITE-ProRule" id="PRU00175"/>
    </source>
</evidence>
<dbReference type="GO" id="GO:0061630">
    <property type="term" value="F:ubiquitin protein ligase activity"/>
    <property type="evidence" value="ECO:0007669"/>
    <property type="project" value="UniProtKB-EC"/>
</dbReference>
<keyword evidence="2" id="KW-0479">Metal-binding</keyword>
<organism evidence="14 15">
    <name type="scientific">Coemansia pectinata</name>
    <dbReference type="NCBI Taxonomy" id="1052879"/>
    <lineage>
        <taxon>Eukaryota</taxon>
        <taxon>Fungi</taxon>
        <taxon>Fungi incertae sedis</taxon>
        <taxon>Zoopagomycota</taxon>
        <taxon>Kickxellomycotina</taxon>
        <taxon>Kickxellomycetes</taxon>
        <taxon>Kickxellales</taxon>
        <taxon>Kickxellaceae</taxon>
        <taxon>Coemansia</taxon>
    </lineage>
</organism>
<dbReference type="InterPro" id="IPR012677">
    <property type="entry name" value="Nucleotide-bd_a/b_plait_sf"/>
</dbReference>
<evidence type="ECO:0000313" key="15">
    <source>
        <dbReference type="Proteomes" id="UP001140011"/>
    </source>
</evidence>
<dbReference type="CDD" id="cd12438">
    <property type="entry name" value="RRM_CNOT4"/>
    <property type="match status" value="1"/>
</dbReference>
<keyword evidence="14" id="KW-0808">Transferase</keyword>
<dbReference type="InterPro" id="IPR013083">
    <property type="entry name" value="Znf_RING/FYVE/PHD"/>
</dbReference>
<dbReference type="EC" id="2.3.2.27" evidence="14"/>
<evidence type="ECO:0000256" key="6">
    <source>
        <dbReference type="ARBA" id="ARBA00023054"/>
    </source>
</evidence>
<evidence type="ECO:0000256" key="2">
    <source>
        <dbReference type="ARBA" id="ARBA00022723"/>
    </source>
</evidence>
<dbReference type="SMART" id="SM00361">
    <property type="entry name" value="RRM_1"/>
    <property type="match status" value="1"/>
</dbReference>
<proteinExistence type="predicted"/>
<name>A0A9W8GS55_9FUNG</name>
<dbReference type="SUPFAM" id="SSF54928">
    <property type="entry name" value="RNA-binding domain, RBD"/>
    <property type="match status" value="1"/>
</dbReference>
<dbReference type="InterPro" id="IPR039515">
    <property type="entry name" value="NOT4_mRING-HC-C4C4"/>
</dbReference>
<evidence type="ECO:0000256" key="3">
    <source>
        <dbReference type="ARBA" id="ARBA00022771"/>
    </source>
</evidence>
<dbReference type="PROSITE" id="PS50102">
    <property type="entry name" value="RRM"/>
    <property type="match status" value="1"/>
</dbReference>
<evidence type="ECO:0000313" key="14">
    <source>
        <dbReference type="EMBL" id="KAJ2748091.1"/>
    </source>
</evidence>
<feature type="compositionally biased region" description="Polar residues" evidence="11">
    <location>
        <begin position="389"/>
        <end position="403"/>
    </location>
</feature>
<dbReference type="GO" id="GO:0008270">
    <property type="term" value="F:zinc ion binding"/>
    <property type="evidence" value="ECO:0007669"/>
    <property type="project" value="UniProtKB-KW"/>
</dbReference>
<dbReference type="GO" id="GO:0003723">
    <property type="term" value="F:RNA binding"/>
    <property type="evidence" value="ECO:0007669"/>
    <property type="project" value="UniProtKB-UniRule"/>
</dbReference>
<dbReference type="CDD" id="cd16618">
    <property type="entry name" value="mRING-HC-C4C4_CNOT4"/>
    <property type="match status" value="1"/>
</dbReference>
<keyword evidence="14" id="KW-0012">Acyltransferase</keyword>
<evidence type="ECO:0000256" key="10">
    <source>
        <dbReference type="SAM" id="Coils"/>
    </source>
</evidence>
<comment type="subcellular location">
    <subcellularLocation>
        <location evidence="1">Nucleus</location>
    </subcellularLocation>
</comment>
<dbReference type="InterPro" id="IPR034261">
    <property type="entry name" value="CNOT4_RRM"/>
</dbReference>
<dbReference type="OrthoDB" id="1923159at2759"/>
<evidence type="ECO:0000256" key="9">
    <source>
        <dbReference type="PROSITE-ProRule" id="PRU00176"/>
    </source>
</evidence>
<dbReference type="GO" id="GO:0005634">
    <property type="term" value="C:nucleus"/>
    <property type="evidence" value="ECO:0007669"/>
    <property type="project" value="UniProtKB-SubCell"/>
</dbReference>
<dbReference type="InterPro" id="IPR001841">
    <property type="entry name" value="Znf_RING"/>
</dbReference>
<dbReference type="Gene3D" id="3.30.70.330">
    <property type="match status" value="1"/>
</dbReference>
<reference evidence="14" key="1">
    <citation type="submission" date="2022-07" db="EMBL/GenBank/DDBJ databases">
        <title>Phylogenomic reconstructions and comparative analyses of Kickxellomycotina fungi.</title>
        <authorList>
            <person name="Reynolds N.K."/>
            <person name="Stajich J.E."/>
            <person name="Barry K."/>
            <person name="Grigoriev I.V."/>
            <person name="Crous P."/>
            <person name="Smith M.E."/>
        </authorList>
    </citation>
    <scope>NUCLEOTIDE SEQUENCE</scope>
    <source>
        <strain evidence="14">BCRC 34297</strain>
    </source>
</reference>
<protein>
    <submittedName>
        <fullName evidence="14">Transcriptional repressor general negative regulator of transcription subunit 4</fullName>
        <ecNumber evidence="14">2.3.2.27</ecNumber>
    </submittedName>
</protein>
<dbReference type="Proteomes" id="UP001140011">
    <property type="component" value="Unassembled WGS sequence"/>
</dbReference>
<dbReference type="Gene3D" id="3.30.40.10">
    <property type="entry name" value="Zinc/RING finger domain, C3HC4 (zinc finger)"/>
    <property type="match status" value="1"/>
</dbReference>
<evidence type="ECO:0000256" key="4">
    <source>
        <dbReference type="ARBA" id="ARBA00022833"/>
    </source>
</evidence>
<evidence type="ECO:0000256" key="1">
    <source>
        <dbReference type="ARBA" id="ARBA00004123"/>
    </source>
</evidence>
<dbReference type="InterPro" id="IPR000504">
    <property type="entry name" value="RRM_dom"/>
</dbReference>
<evidence type="ECO:0000256" key="7">
    <source>
        <dbReference type="ARBA" id="ARBA00023242"/>
    </source>
</evidence>
<gene>
    <name evidence="14" type="primary">NOT4</name>
    <name evidence="14" type="ORF">GGI19_006263</name>
</gene>
<evidence type="ECO:0000256" key="5">
    <source>
        <dbReference type="ARBA" id="ARBA00022884"/>
    </source>
</evidence>
<dbReference type="InterPro" id="IPR003954">
    <property type="entry name" value="RRM_euk-type"/>
</dbReference>
<evidence type="ECO:0000256" key="11">
    <source>
        <dbReference type="SAM" id="MobiDB-lite"/>
    </source>
</evidence>
<dbReference type="PANTHER" id="PTHR12603">
    <property type="entry name" value="CCR4-NOT TRANSCRIPTION COMPLEX RELATED"/>
    <property type="match status" value="1"/>
</dbReference>
<keyword evidence="15" id="KW-1185">Reference proteome</keyword>
<dbReference type="GO" id="GO:0030014">
    <property type="term" value="C:CCR4-NOT complex"/>
    <property type="evidence" value="ECO:0007669"/>
    <property type="project" value="InterPro"/>
</dbReference>
<accession>A0A9W8GS55</accession>
<dbReference type="PROSITE" id="PS50089">
    <property type="entry name" value="ZF_RING_2"/>
    <property type="match status" value="1"/>
</dbReference>
<dbReference type="InterPro" id="IPR035979">
    <property type="entry name" value="RBD_domain_sf"/>
</dbReference>
<feature type="non-terminal residue" evidence="14">
    <location>
        <position position="413"/>
    </location>
</feature>
<evidence type="ECO:0000259" key="13">
    <source>
        <dbReference type="PROSITE" id="PS50102"/>
    </source>
</evidence>
<dbReference type="Pfam" id="PF00076">
    <property type="entry name" value="RRM_1"/>
    <property type="match status" value="1"/>
</dbReference>
<evidence type="ECO:0000259" key="12">
    <source>
        <dbReference type="PROSITE" id="PS50089"/>
    </source>
</evidence>
<keyword evidence="3 8" id="KW-0863">Zinc-finger</keyword>
<dbReference type="InterPro" id="IPR039780">
    <property type="entry name" value="Mot2"/>
</dbReference>
<keyword evidence="6 10" id="KW-0175">Coiled coil</keyword>
<dbReference type="AlphaFoldDB" id="A0A9W8GS55"/>
<feature type="coiled-coil region" evidence="10">
    <location>
        <begin position="72"/>
        <end position="99"/>
    </location>
</feature>
<keyword evidence="4" id="KW-0862">Zinc</keyword>
<comment type="caution">
    <text evidence="14">The sequence shown here is derived from an EMBL/GenBank/DDBJ whole genome shotgun (WGS) entry which is preliminary data.</text>
</comment>
<feature type="domain" description="RRM" evidence="13">
    <location>
        <begin position="106"/>
        <end position="199"/>
    </location>
</feature>
<keyword evidence="7" id="KW-0539">Nucleus</keyword>
<dbReference type="SUPFAM" id="SSF57850">
    <property type="entry name" value="RING/U-box"/>
    <property type="match status" value="1"/>
</dbReference>
<keyword evidence="5 9" id="KW-0694">RNA-binding</keyword>
<dbReference type="EMBL" id="JANBUH010001210">
    <property type="protein sequence ID" value="KAJ2748091.1"/>
    <property type="molecule type" value="Genomic_DNA"/>
</dbReference>
<sequence>MSSSDSDDWECPLCMEEMDIDDRGFFPCECGYQICRFCHNRISEDYGGRCPACRRLYAEQTPRWKPISPAQVAKLKNEKKAKEREKREIESNNRRHLANVRVVQKNLVYVIGLPNNLASDDVSTLRSHDYFGQFGRINKIVINRRQNGSGGSSTTSNPQHPSVGVYVTYATKEEATRAINAVDGSLLDGRVLRATFGTTKYCSYYLRNIPCQNPGCMYLHEPGEEADSFTKEDLAANRAELRDVPREAFDHDDDYPAGRAINQSPNTHQVGGRATASAAVSVSSLPGFQNNRPQSVVTTAAAAVPHAQLSMAATNAAIRLRKASELSALRPRSVEPHGNDGDGGSGSALPATASWATRAMSKKSTNEPPEPKPRRSDTGGTMTLRMIPSSRNKAACSSTTASKPSGAAAAAAP</sequence>
<dbReference type="PANTHER" id="PTHR12603:SF0">
    <property type="entry name" value="CCR4-NOT TRANSCRIPTION COMPLEX SUBUNIT 4"/>
    <property type="match status" value="1"/>
</dbReference>